<keyword evidence="2" id="KW-0378">Hydrolase</keyword>
<accession>A0ABX1JGA3</accession>
<dbReference type="SUPFAM" id="SSF53474">
    <property type="entry name" value="alpha/beta-Hydrolases"/>
    <property type="match status" value="1"/>
</dbReference>
<dbReference type="InterPro" id="IPR050266">
    <property type="entry name" value="AB_hydrolase_sf"/>
</dbReference>
<proteinExistence type="predicted"/>
<gene>
    <name evidence="2" type="ORF">HFP15_30845</name>
</gene>
<dbReference type="InterPro" id="IPR000073">
    <property type="entry name" value="AB_hydrolase_1"/>
</dbReference>
<sequence>MIYKTEAGGQEILRRYGEALKSWPVPAEHRRVSTREGETFVVVSGPAGAPPLVLFHGSGTNTVMWLADVAEWAKHLRVYAVDMIGEPGFSARSRPALDSEAYALWLDDVLDALGLTRVAIAGMSLGGWLALDYATRRPERVTRLALLCPGGIGRQTYGWVFKTLLYKPFGKWGLRKSMKAVAGVDANETPEIADYLGLIFTHFLPRREKLPVFDDDTLKRLTMPVLAIVGGRDAMFDSHETAGRLEATVPRASVTMLPDVAHSITGQTGPVLDFLRG</sequence>
<feature type="domain" description="AB hydrolase-1" evidence="1">
    <location>
        <begin position="50"/>
        <end position="264"/>
    </location>
</feature>
<name>A0ABX1JGA3_9PSEU</name>
<evidence type="ECO:0000313" key="2">
    <source>
        <dbReference type="EMBL" id="NKQ57277.1"/>
    </source>
</evidence>
<protein>
    <submittedName>
        <fullName evidence="2">Alpha/beta hydrolase</fullName>
    </submittedName>
</protein>
<evidence type="ECO:0000313" key="3">
    <source>
        <dbReference type="Proteomes" id="UP000715441"/>
    </source>
</evidence>
<dbReference type="GO" id="GO:0016787">
    <property type="term" value="F:hydrolase activity"/>
    <property type="evidence" value="ECO:0007669"/>
    <property type="project" value="UniProtKB-KW"/>
</dbReference>
<dbReference type="Pfam" id="PF00561">
    <property type="entry name" value="Abhydrolase_1"/>
    <property type="match status" value="1"/>
</dbReference>
<dbReference type="PANTHER" id="PTHR43798">
    <property type="entry name" value="MONOACYLGLYCEROL LIPASE"/>
    <property type="match status" value="1"/>
</dbReference>
<dbReference type="PANTHER" id="PTHR43798:SF33">
    <property type="entry name" value="HYDROLASE, PUTATIVE (AFU_ORTHOLOGUE AFUA_2G14860)-RELATED"/>
    <property type="match status" value="1"/>
</dbReference>
<reference evidence="2 3" key="1">
    <citation type="submission" date="2020-04" db="EMBL/GenBank/DDBJ databases">
        <title>Novel species.</title>
        <authorList>
            <person name="Teo W.F.A."/>
            <person name="Lipun K."/>
            <person name="Srisuk N."/>
            <person name="Duangmal K."/>
        </authorList>
    </citation>
    <scope>NUCLEOTIDE SEQUENCE [LARGE SCALE GENOMIC DNA]</scope>
    <source>
        <strain evidence="2 3">K13G38</strain>
    </source>
</reference>
<dbReference type="PRINTS" id="PR00111">
    <property type="entry name" value="ABHYDROLASE"/>
</dbReference>
<evidence type="ECO:0000259" key="1">
    <source>
        <dbReference type="Pfam" id="PF00561"/>
    </source>
</evidence>
<dbReference type="RefSeq" id="WP_168520299.1">
    <property type="nucleotide sequence ID" value="NZ_JAAXLS010000033.1"/>
</dbReference>
<dbReference type="Gene3D" id="3.40.50.1820">
    <property type="entry name" value="alpha/beta hydrolase"/>
    <property type="match status" value="1"/>
</dbReference>
<dbReference type="Proteomes" id="UP000715441">
    <property type="component" value="Unassembled WGS sequence"/>
</dbReference>
<comment type="caution">
    <text evidence="2">The sequence shown here is derived from an EMBL/GenBank/DDBJ whole genome shotgun (WGS) entry which is preliminary data.</text>
</comment>
<dbReference type="EMBL" id="JAAXLS010000033">
    <property type="protein sequence ID" value="NKQ57277.1"/>
    <property type="molecule type" value="Genomic_DNA"/>
</dbReference>
<dbReference type="InterPro" id="IPR029058">
    <property type="entry name" value="AB_hydrolase_fold"/>
</dbReference>
<keyword evidence="3" id="KW-1185">Reference proteome</keyword>
<organism evidence="2 3">
    <name type="scientific">Amycolatopsis acididurans</name>
    <dbReference type="NCBI Taxonomy" id="2724524"/>
    <lineage>
        <taxon>Bacteria</taxon>
        <taxon>Bacillati</taxon>
        <taxon>Actinomycetota</taxon>
        <taxon>Actinomycetes</taxon>
        <taxon>Pseudonocardiales</taxon>
        <taxon>Pseudonocardiaceae</taxon>
        <taxon>Amycolatopsis</taxon>
    </lineage>
</organism>